<keyword evidence="4" id="KW-1185">Reference proteome</keyword>
<dbReference type="Proteomes" id="UP001286313">
    <property type="component" value="Unassembled WGS sequence"/>
</dbReference>
<dbReference type="InterPro" id="IPR012337">
    <property type="entry name" value="RNaseH-like_sf"/>
</dbReference>
<accession>A0AAE1G3A6</accession>
<dbReference type="AlphaFoldDB" id="A0AAE1G3A6"/>
<dbReference type="SUPFAM" id="SSF53098">
    <property type="entry name" value="Ribonuclease H-like"/>
    <property type="match status" value="1"/>
</dbReference>
<dbReference type="InterPro" id="IPR008906">
    <property type="entry name" value="HATC_C_dom"/>
</dbReference>
<feature type="domain" description="DUF4371" evidence="2">
    <location>
        <begin position="157"/>
        <end position="250"/>
    </location>
</feature>
<sequence length="579" mass="65702">MAPGKRAQYKQAYRKEWETDDKLKAWISPCHGNSTRAMCKYCKCEVRAHHNDLLDHAKTQKHIRATSLHESLPVGQQKIDSVFKSTGSKVQDVNSTKVAELKLATHLAIHSPLSLADHLVCVCKSAFPDSATALRVKMGATKCTALVTRVLGPTFSEKLICDMKNRKFSILVDESTDCGNMKHLCIVVRYFSERQQCIITKYLGLIRIEDASANGLYTAVKEFFKTKGIQEENCIGFASDGASVMVGKNNSLYSKLRHDIPHLRLVQCMCHSLHLACSKAVEALPKQLDFIIKETHNWFSCSPKRRDTYAVLYQTINDESPLQIPGLADTRWLSSKLFKELHNFQEDIMSRIVNPSRKGKNTDWEHHIMHTDACFYGIEFQLACTTNQLPEACKTNIKERCKLFLVEAVREVIKRVPASGDHLEVLNLLAPTDDTEISFTKLLPEIKRLTKCSIGILENQWRARKYLAIPQAVISDTVKYWIYLLNYKDCAGNQQFEELAAAALCLLSLPISNAECERVFSQVKLLKNDLRTRLSTDTLDSLLHIRFNVRGDTRNAEDCCGSFNPDNDMLKKFTSDMYH</sequence>
<comment type="caution">
    <text evidence="3">The sequence shown here is derived from an EMBL/GenBank/DDBJ whole genome shotgun (WGS) entry which is preliminary data.</text>
</comment>
<dbReference type="GO" id="GO:0046983">
    <property type="term" value="F:protein dimerization activity"/>
    <property type="evidence" value="ECO:0007669"/>
    <property type="project" value="InterPro"/>
</dbReference>
<evidence type="ECO:0008006" key="5">
    <source>
        <dbReference type="Google" id="ProtNLM"/>
    </source>
</evidence>
<evidence type="ECO:0000313" key="4">
    <source>
        <dbReference type="Proteomes" id="UP001286313"/>
    </source>
</evidence>
<dbReference type="InterPro" id="IPR025398">
    <property type="entry name" value="DUF4371"/>
</dbReference>
<feature type="domain" description="HAT C-terminal dimerisation" evidence="1">
    <location>
        <begin position="493"/>
        <end position="548"/>
    </location>
</feature>
<name>A0AAE1G3A6_PETCI</name>
<evidence type="ECO:0000259" key="1">
    <source>
        <dbReference type="Pfam" id="PF05699"/>
    </source>
</evidence>
<gene>
    <name evidence="3" type="ORF">Pcinc_013112</name>
</gene>
<proteinExistence type="predicted"/>
<dbReference type="PANTHER" id="PTHR37162:SF1">
    <property type="entry name" value="BED-TYPE DOMAIN-CONTAINING PROTEIN"/>
    <property type="match status" value="1"/>
</dbReference>
<reference evidence="3" key="1">
    <citation type="submission" date="2023-10" db="EMBL/GenBank/DDBJ databases">
        <title>Genome assemblies of two species of porcelain crab, Petrolisthes cinctipes and Petrolisthes manimaculis (Anomura: Porcellanidae).</title>
        <authorList>
            <person name="Angst P."/>
        </authorList>
    </citation>
    <scope>NUCLEOTIDE SEQUENCE</scope>
    <source>
        <strain evidence="3">PB745_01</strain>
        <tissue evidence="3">Gill</tissue>
    </source>
</reference>
<protein>
    <recommendedName>
        <fullName evidence="5">DUF4371 domain-containing protein</fullName>
    </recommendedName>
</protein>
<dbReference type="PANTHER" id="PTHR37162">
    <property type="entry name" value="HAT FAMILY DIMERISATION DOMAINCONTAINING PROTEIN-RELATED"/>
    <property type="match status" value="1"/>
</dbReference>
<dbReference type="EMBL" id="JAWQEG010001087">
    <property type="protein sequence ID" value="KAK3882513.1"/>
    <property type="molecule type" value="Genomic_DNA"/>
</dbReference>
<organism evidence="3 4">
    <name type="scientific">Petrolisthes cinctipes</name>
    <name type="common">Flat porcelain crab</name>
    <dbReference type="NCBI Taxonomy" id="88211"/>
    <lineage>
        <taxon>Eukaryota</taxon>
        <taxon>Metazoa</taxon>
        <taxon>Ecdysozoa</taxon>
        <taxon>Arthropoda</taxon>
        <taxon>Crustacea</taxon>
        <taxon>Multicrustacea</taxon>
        <taxon>Malacostraca</taxon>
        <taxon>Eumalacostraca</taxon>
        <taxon>Eucarida</taxon>
        <taxon>Decapoda</taxon>
        <taxon>Pleocyemata</taxon>
        <taxon>Anomura</taxon>
        <taxon>Galatheoidea</taxon>
        <taxon>Porcellanidae</taxon>
        <taxon>Petrolisthes</taxon>
    </lineage>
</organism>
<dbReference type="Pfam" id="PF05699">
    <property type="entry name" value="Dimer_Tnp_hAT"/>
    <property type="match status" value="1"/>
</dbReference>
<evidence type="ECO:0000259" key="2">
    <source>
        <dbReference type="Pfam" id="PF14291"/>
    </source>
</evidence>
<dbReference type="Pfam" id="PF14291">
    <property type="entry name" value="DUF4371"/>
    <property type="match status" value="1"/>
</dbReference>
<evidence type="ECO:0000313" key="3">
    <source>
        <dbReference type="EMBL" id="KAK3882513.1"/>
    </source>
</evidence>